<dbReference type="SUPFAM" id="SSF50494">
    <property type="entry name" value="Trypsin-like serine proteases"/>
    <property type="match status" value="1"/>
</dbReference>
<dbReference type="EMBL" id="BMAV01013124">
    <property type="protein sequence ID" value="GFY60360.1"/>
    <property type="molecule type" value="Genomic_DNA"/>
</dbReference>
<dbReference type="Pfam" id="PF00089">
    <property type="entry name" value="Trypsin"/>
    <property type="match status" value="1"/>
</dbReference>
<dbReference type="GO" id="GO:0004252">
    <property type="term" value="F:serine-type endopeptidase activity"/>
    <property type="evidence" value="ECO:0007669"/>
    <property type="project" value="InterPro"/>
</dbReference>
<evidence type="ECO:0000256" key="1">
    <source>
        <dbReference type="ARBA" id="ARBA00023157"/>
    </source>
</evidence>
<evidence type="ECO:0000313" key="4">
    <source>
        <dbReference type="Proteomes" id="UP000886998"/>
    </source>
</evidence>
<feature type="domain" description="Peptidase S1" evidence="2">
    <location>
        <begin position="112"/>
        <end position="198"/>
    </location>
</feature>
<dbReference type="InterPro" id="IPR043504">
    <property type="entry name" value="Peptidase_S1_PA_chymotrypsin"/>
</dbReference>
<dbReference type="Proteomes" id="UP000886998">
    <property type="component" value="Unassembled WGS sequence"/>
</dbReference>
<evidence type="ECO:0000259" key="2">
    <source>
        <dbReference type="Pfam" id="PF00089"/>
    </source>
</evidence>
<keyword evidence="4" id="KW-1185">Reference proteome</keyword>
<protein>
    <submittedName>
        <fullName evidence="3">Tryptase beta-2</fullName>
    </submittedName>
</protein>
<reference evidence="3" key="1">
    <citation type="submission" date="2020-08" db="EMBL/GenBank/DDBJ databases">
        <title>Multicomponent nature underlies the extraordinary mechanical properties of spider dragline silk.</title>
        <authorList>
            <person name="Kono N."/>
            <person name="Nakamura H."/>
            <person name="Mori M."/>
            <person name="Yoshida Y."/>
            <person name="Ohtoshi R."/>
            <person name="Malay A.D."/>
            <person name="Moran D.A.P."/>
            <person name="Tomita M."/>
            <person name="Numata K."/>
            <person name="Arakawa K."/>
        </authorList>
    </citation>
    <scope>NUCLEOTIDE SEQUENCE</scope>
</reference>
<dbReference type="PANTHER" id="PTHR24252:SF7">
    <property type="entry name" value="HYALIN"/>
    <property type="match status" value="1"/>
</dbReference>
<dbReference type="Gene3D" id="2.40.10.10">
    <property type="entry name" value="Trypsin-like serine proteases"/>
    <property type="match status" value="1"/>
</dbReference>
<accession>A0A8X7C8X2</accession>
<comment type="caution">
    <text evidence="3">The sequence shown here is derived from an EMBL/GenBank/DDBJ whole genome shotgun (WGS) entry which is preliminary data.</text>
</comment>
<name>A0A8X7C8X2_9ARAC</name>
<dbReference type="GO" id="GO:0006508">
    <property type="term" value="P:proteolysis"/>
    <property type="evidence" value="ECO:0007669"/>
    <property type="project" value="InterPro"/>
</dbReference>
<evidence type="ECO:0000313" key="3">
    <source>
        <dbReference type="EMBL" id="GFY60360.1"/>
    </source>
</evidence>
<sequence>MTLNNGGGSISRPRKIKEAGRLKAWHNLNTEPRLLTPLFFKGLSFRSRRAESFPGVGDILAMFGFPTNRPSFIDAKVKAGQLARMGFEPEPVAWIDSFKNGKCKGQKIRKKCYYNTNNVSIKLLGKKKLGKEVKVKKLIPHPKFDNMKIVNDIALLKLEKPLKCGKTTTTICLPTNKKVYKNGQKLIIAGWGKTSDKEPDDREECILREGV</sequence>
<dbReference type="InterPro" id="IPR001254">
    <property type="entry name" value="Trypsin_dom"/>
</dbReference>
<organism evidence="3 4">
    <name type="scientific">Trichonephila inaurata madagascariensis</name>
    <dbReference type="NCBI Taxonomy" id="2747483"/>
    <lineage>
        <taxon>Eukaryota</taxon>
        <taxon>Metazoa</taxon>
        <taxon>Ecdysozoa</taxon>
        <taxon>Arthropoda</taxon>
        <taxon>Chelicerata</taxon>
        <taxon>Arachnida</taxon>
        <taxon>Araneae</taxon>
        <taxon>Araneomorphae</taxon>
        <taxon>Entelegynae</taxon>
        <taxon>Araneoidea</taxon>
        <taxon>Nephilidae</taxon>
        <taxon>Trichonephila</taxon>
        <taxon>Trichonephila inaurata</taxon>
    </lineage>
</organism>
<gene>
    <name evidence="3" type="primary">NCL1_28195</name>
    <name evidence="3" type="ORF">TNIN_477331</name>
</gene>
<dbReference type="AlphaFoldDB" id="A0A8X7C8X2"/>
<dbReference type="PANTHER" id="PTHR24252">
    <property type="entry name" value="ACROSIN-RELATED"/>
    <property type="match status" value="1"/>
</dbReference>
<proteinExistence type="predicted"/>
<keyword evidence="1" id="KW-1015">Disulfide bond</keyword>
<dbReference type="OrthoDB" id="6505615at2759"/>
<dbReference type="InterPro" id="IPR009003">
    <property type="entry name" value="Peptidase_S1_PA"/>
</dbReference>